<feature type="region of interest" description="Disordered" evidence="1">
    <location>
        <begin position="1"/>
        <end position="55"/>
    </location>
</feature>
<keyword evidence="3" id="KW-1185">Reference proteome</keyword>
<protein>
    <submittedName>
        <fullName evidence="2">Suppressor of cytokine signaling 6</fullName>
    </submittedName>
</protein>
<gene>
    <name evidence="2" type="primary">SOCS6_3</name>
    <name evidence="2" type="ORF">P7K49_022439</name>
</gene>
<evidence type="ECO:0000313" key="2">
    <source>
        <dbReference type="EMBL" id="KAK2101091.1"/>
    </source>
</evidence>
<sequence length="171" mass="18553">MASCDINSEDEKGGKKHRSKSKSLMGRLKRPLSATQKPKGKVGTPSGSSAGEDTFSSSALIIFKDVRAERPPSLQSRPVASSAHKLRGDVHQDGLEERTKALTLTSESSPEWHPEGFPRPRSETASHEQANSLKSSASQNGDLHLRLEEHEPVVTGLIHASGLHSVYRAIR</sequence>
<comment type="caution">
    <text evidence="2">The sequence shown here is derived from an EMBL/GenBank/DDBJ whole genome shotgun (WGS) entry which is preliminary data.</text>
</comment>
<dbReference type="Proteomes" id="UP001266305">
    <property type="component" value="Unassembled WGS sequence"/>
</dbReference>
<accession>A0ABQ9UW93</accession>
<dbReference type="EMBL" id="JASSZA010000010">
    <property type="protein sequence ID" value="KAK2101091.1"/>
    <property type="molecule type" value="Genomic_DNA"/>
</dbReference>
<evidence type="ECO:0000313" key="3">
    <source>
        <dbReference type="Proteomes" id="UP001266305"/>
    </source>
</evidence>
<feature type="compositionally biased region" description="Polar residues" evidence="1">
    <location>
        <begin position="45"/>
        <end position="55"/>
    </location>
</feature>
<evidence type="ECO:0000256" key="1">
    <source>
        <dbReference type="SAM" id="MobiDB-lite"/>
    </source>
</evidence>
<name>A0ABQ9UW93_SAGOE</name>
<proteinExistence type="predicted"/>
<feature type="compositionally biased region" description="Basic and acidic residues" evidence="1">
    <location>
        <begin position="110"/>
        <end position="126"/>
    </location>
</feature>
<feature type="region of interest" description="Disordered" evidence="1">
    <location>
        <begin position="67"/>
        <end position="141"/>
    </location>
</feature>
<feature type="compositionally biased region" description="Polar residues" evidence="1">
    <location>
        <begin position="127"/>
        <end position="141"/>
    </location>
</feature>
<organism evidence="2 3">
    <name type="scientific">Saguinus oedipus</name>
    <name type="common">Cotton-top tamarin</name>
    <name type="synonym">Oedipomidas oedipus</name>
    <dbReference type="NCBI Taxonomy" id="9490"/>
    <lineage>
        <taxon>Eukaryota</taxon>
        <taxon>Metazoa</taxon>
        <taxon>Chordata</taxon>
        <taxon>Craniata</taxon>
        <taxon>Vertebrata</taxon>
        <taxon>Euteleostomi</taxon>
        <taxon>Mammalia</taxon>
        <taxon>Eutheria</taxon>
        <taxon>Euarchontoglires</taxon>
        <taxon>Primates</taxon>
        <taxon>Haplorrhini</taxon>
        <taxon>Platyrrhini</taxon>
        <taxon>Cebidae</taxon>
        <taxon>Callitrichinae</taxon>
        <taxon>Saguinus</taxon>
    </lineage>
</organism>
<feature type="compositionally biased region" description="Basic and acidic residues" evidence="1">
    <location>
        <begin position="86"/>
        <end position="100"/>
    </location>
</feature>
<reference evidence="2 3" key="1">
    <citation type="submission" date="2023-05" db="EMBL/GenBank/DDBJ databases">
        <title>B98-5 Cell Line De Novo Hybrid Assembly: An Optical Mapping Approach.</title>
        <authorList>
            <person name="Kananen K."/>
            <person name="Auerbach J.A."/>
            <person name="Kautto E."/>
            <person name="Blachly J.S."/>
        </authorList>
    </citation>
    <scope>NUCLEOTIDE SEQUENCE [LARGE SCALE GENOMIC DNA]</scope>
    <source>
        <strain evidence="2">B95-8</strain>
        <tissue evidence="2">Cell line</tissue>
    </source>
</reference>